<sequence length="109" mass="12540">NVPFYEEVSAFVVALNDELQRRGLGYGIAAEHAHSCCVLIASERFKKDGKWHTLIGYEKFFKCLESGKEFMPEDYIGEPTPEWALWGRGGFDPRDERVDRKGRKKVVET</sequence>
<feature type="non-terminal residue" evidence="1">
    <location>
        <position position="1"/>
    </location>
</feature>
<gene>
    <name evidence="1" type="primary">TYW1</name>
    <name evidence="1" type="ORF">LTS18_012512</name>
</gene>
<dbReference type="Proteomes" id="UP001186974">
    <property type="component" value="Unassembled WGS sequence"/>
</dbReference>
<comment type="caution">
    <text evidence="1">The sequence shown here is derived from an EMBL/GenBank/DDBJ whole genome shotgun (WGS) entry which is preliminary data.</text>
</comment>
<organism evidence="1 2">
    <name type="scientific">Coniosporium uncinatum</name>
    <dbReference type="NCBI Taxonomy" id="93489"/>
    <lineage>
        <taxon>Eukaryota</taxon>
        <taxon>Fungi</taxon>
        <taxon>Dikarya</taxon>
        <taxon>Ascomycota</taxon>
        <taxon>Pezizomycotina</taxon>
        <taxon>Dothideomycetes</taxon>
        <taxon>Dothideomycetes incertae sedis</taxon>
        <taxon>Coniosporium</taxon>
    </lineage>
</organism>
<keyword evidence="2" id="KW-1185">Reference proteome</keyword>
<reference evidence="1" key="1">
    <citation type="submission" date="2024-09" db="EMBL/GenBank/DDBJ databases">
        <title>Black Yeasts Isolated from many extreme environments.</title>
        <authorList>
            <person name="Coleine C."/>
            <person name="Stajich J.E."/>
            <person name="Selbmann L."/>
        </authorList>
    </citation>
    <scope>NUCLEOTIDE SEQUENCE</scope>
    <source>
        <strain evidence="1">CCFEE 5737</strain>
    </source>
</reference>
<proteinExistence type="predicted"/>
<dbReference type="EMBL" id="JAWDJW010010086">
    <property type="protein sequence ID" value="KAK3050945.1"/>
    <property type="molecule type" value="Genomic_DNA"/>
</dbReference>
<evidence type="ECO:0000313" key="1">
    <source>
        <dbReference type="EMBL" id="KAK3050945.1"/>
    </source>
</evidence>
<accession>A0ACC3CX75</accession>
<name>A0ACC3CX75_9PEZI</name>
<evidence type="ECO:0000313" key="2">
    <source>
        <dbReference type="Proteomes" id="UP001186974"/>
    </source>
</evidence>
<protein>
    <submittedName>
        <fullName evidence="1">S-adenosyl-L-methionine-dependent tRNA 4-demethylwyosine synthase</fullName>
    </submittedName>
</protein>